<keyword evidence="1" id="KW-0732">Signal</keyword>
<name>T1GRR5_MEGSC</name>
<dbReference type="Proteomes" id="UP000015102">
    <property type="component" value="Unassembled WGS sequence"/>
</dbReference>
<feature type="signal peptide" evidence="1">
    <location>
        <begin position="1"/>
        <end position="16"/>
    </location>
</feature>
<organism evidence="2 3">
    <name type="scientific">Megaselia scalaris</name>
    <name type="common">Humpbacked fly</name>
    <name type="synonym">Phora scalaris</name>
    <dbReference type="NCBI Taxonomy" id="36166"/>
    <lineage>
        <taxon>Eukaryota</taxon>
        <taxon>Metazoa</taxon>
        <taxon>Ecdysozoa</taxon>
        <taxon>Arthropoda</taxon>
        <taxon>Hexapoda</taxon>
        <taxon>Insecta</taxon>
        <taxon>Pterygota</taxon>
        <taxon>Neoptera</taxon>
        <taxon>Endopterygota</taxon>
        <taxon>Diptera</taxon>
        <taxon>Brachycera</taxon>
        <taxon>Muscomorpha</taxon>
        <taxon>Platypezoidea</taxon>
        <taxon>Phoridae</taxon>
        <taxon>Megaseliini</taxon>
        <taxon>Megaselia</taxon>
    </lineage>
</organism>
<dbReference type="EMBL" id="CAQQ02127167">
    <property type="status" value="NOT_ANNOTATED_CDS"/>
    <property type="molecule type" value="Genomic_DNA"/>
</dbReference>
<dbReference type="InterPro" id="IPR003961">
    <property type="entry name" value="FN3_dom"/>
</dbReference>
<reference evidence="2" key="2">
    <citation type="submission" date="2015-06" db="UniProtKB">
        <authorList>
            <consortium name="EnsemblMetazoa"/>
        </authorList>
    </citation>
    <scope>IDENTIFICATION</scope>
</reference>
<evidence type="ECO:0008006" key="4">
    <source>
        <dbReference type="Google" id="ProtNLM"/>
    </source>
</evidence>
<protein>
    <recommendedName>
        <fullName evidence="4">Fibronectin type-III domain-containing protein</fullName>
    </recommendedName>
</protein>
<proteinExistence type="predicted"/>
<feature type="chain" id="PRO_5004588464" description="Fibronectin type-III domain-containing protein" evidence="1">
    <location>
        <begin position="17"/>
        <end position="369"/>
    </location>
</feature>
<evidence type="ECO:0000313" key="2">
    <source>
        <dbReference type="EnsemblMetazoa" id="MESCA006355-PA"/>
    </source>
</evidence>
<sequence length="369" mass="42216">MLIKLLTLYLITICINFKEKTRNLQCSNSPISDDLRTNNHRLMSLALCCVECASQKFNKVEKCLDGCKRSSSGNLNFKNIMSTESLKLLCRDDRRMVLTSNAQNSDSNESNIYIVKIAQYSRDSSDDVEFFVLSITVVNPNYPTPAIIKEKHCSSCELFKILREKGRTHFRYAEGPSLERNVAVINLESELHQLTLKDELFYSPPLVIRSPPIGEMFPTACHDPQHPIFQITNREMPLRCIESYLRIYSDQVNHIAMSMSVNKNNRVLGITPPSSNTSTFILPDLIPDTKYNISLASINKRLEYAIIANNENIKVFGFKADSEDLEHITATVKWSPSDDMCYFYELIWHSETDTMSLPNVHQVNDLLLR</sequence>
<dbReference type="AlphaFoldDB" id="T1GRR5"/>
<reference evidence="3" key="1">
    <citation type="submission" date="2013-02" db="EMBL/GenBank/DDBJ databases">
        <authorList>
            <person name="Hughes D."/>
        </authorList>
    </citation>
    <scope>NUCLEOTIDE SEQUENCE</scope>
    <source>
        <strain>Durham</strain>
        <strain evidence="3">NC isolate 2 -- Noor lab</strain>
    </source>
</reference>
<evidence type="ECO:0000313" key="3">
    <source>
        <dbReference type="Proteomes" id="UP000015102"/>
    </source>
</evidence>
<dbReference type="HOGENOM" id="CLU_750717_0_0_1"/>
<accession>T1GRR5</accession>
<dbReference type="EMBL" id="CAQQ02127168">
    <property type="status" value="NOT_ANNOTATED_CDS"/>
    <property type="molecule type" value="Genomic_DNA"/>
</dbReference>
<dbReference type="EMBL" id="CAQQ02127170">
    <property type="status" value="NOT_ANNOTATED_CDS"/>
    <property type="molecule type" value="Genomic_DNA"/>
</dbReference>
<dbReference type="CDD" id="cd00063">
    <property type="entry name" value="FN3"/>
    <property type="match status" value="1"/>
</dbReference>
<evidence type="ECO:0000256" key="1">
    <source>
        <dbReference type="SAM" id="SignalP"/>
    </source>
</evidence>
<dbReference type="EMBL" id="CAQQ02127169">
    <property type="status" value="NOT_ANNOTATED_CDS"/>
    <property type="molecule type" value="Genomic_DNA"/>
</dbReference>
<dbReference type="EnsemblMetazoa" id="MESCA006355-RA">
    <property type="protein sequence ID" value="MESCA006355-PA"/>
    <property type="gene ID" value="MESCA006355"/>
</dbReference>
<keyword evidence="3" id="KW-1185">Reference proteome</keyword>